<comment type="similarity">
    <text evidence="7">Belongs to the binding-protein-dependent transport system permease family.</text>
</comment>
<feature type="transmembrane region" description="Helical" evidence="7">
    <location>
        <begin position="236"/>
        <end position="259"/>
    </location>
</feature>
<feature type="transmembrane region" description="Helical" evidence="7">
    <location>
        <begin position="179"/>
        <end position="200"/>
    </location>
</feature>
<evidence type="ECO:0000256" key="5">
    <source>
        <dbReference type="ARBA" id="ARBA00022989"/>
    </source>
</evidence>
<keyword evidence="4 7" id="KW-0812">Transmembrane</keyword>
<feature type="transmembrane region" description="Helical" evidence="7">
    <location>
        <begin position="7"/>
        <end position="29"/>
    </location>
</feature>
<dbReference type="Pfam" id="PF00528">
    <property type="entry name" value="BPD_transp_1"/>
    <property type="match status" value="1"/>
</dbReference>
<dbReference type="Gene3D" id="1.10.3720.10">
    <property type="entry name" value="MetI-like"/>
    <property type="match status" value="1"/>
</dbReference>
<dbReference type="SUPFAM" id="SSF161098">
    <property type="entry name" value="MetI-like"/>
    <property type="match status" value="1"/>
</dbReference>
<gene>
    <name evidence="9" type="ORF">QJS35_01145</name>
</gene>
<evidence type="ECO:0000259" key="8">
    <source>
        <dbReference type="PROSITE" id="PS50928"/>
    </source>
</evidence>
<name>A0ABV1KME9_9BACL</name>
<proteinExistence type="inferred from homology"/>
<keyword evidence="6 7" id="KW-0472">Membrane</keyword>
<keyword evidence="2 7" id="KW-0813">Transport</keyword>
<keyword evidence="10" id="KW-1185">Reference proteome</keyword>
<feature type="transmembrane region" description="Helical" evidence="7">
    <location>
        <begin position="138"/>
        <end position="158"/>
    </location>
</feature>
<comment type="subcellular location">
    <subcellularLocation>
        <location evidence="1 7">Cell membrane</location>
        <topology evidence="1 7">Multi-pass membrane protein</topology>
    </subcellularLocation>
</comment>
<dbReference type="PANTHER" id="PTHR43744">
    <property type="entry name" value="ABC TRANSPORTER PERMEASE PROTEIN MG189-RELATED-RELATED"/>
    <property type="match status" value="1"/>
</dbReference>
<organism evidence="9 10">
    <name type="scientific">Cohnella silvisoli</name>
    <dbReference type="NCBI Taxonomy" id="2873699"/>
    <lineage>
        <taxon>Bacteria</taxon>
        <taxon>Bacillati</taxon>
        <taxon>Bacillota</taxon>
        <taxon>Bacilli</taxon>
        <taxon>Bacillales</taxon>
        <taxon>Paenibacillaceae</taxon>
        <taxon>Cohnella</taxon>
    </lineage>
</organism>
<keyword evidence="5 7" id="KW-1133">Transmembrane helix</keyword>
<evidence type="ECO:0000256" key="1">
    <source>
        <dbReference type="ARBA" id="ARBA00004651"/>
    </source>
</evidence>
<dbReference type="CDD" id="cd06261">
    <property type="entry name" value="TM_PBP2"/>
    <property type="match status" value="1"/>
</dbReference>
<evidence type="ECO:0000313" key="9">
    <source>
        <dbReference type="EMBL" id="MEQ4480992.1"/>
    </source>
</evidence>
<dbReference type="InterPro" id="IPR000515">
    <property type="entry name" value="MetI-like"/>
</dbReference>
<sequence length="274" mass="30162">MKLLSRPLMFAVLIIYSGISLFPLINLLFQSFKPENEILAHPFTPPSGWTGEHFIKLWTTYEFNQYTLNSILITIVSLAAVIGFALMGAYALARIPFFGNRIHYAILLGTMLVPGSLLIVPVYVLSSKLHLLDSYAGLLLPYISGGIILPVILLKNVFESVPKDMMDAASIDGCGEYRMLFTVMMPLALPMIGTICILSYPGIWNEFVWAQVALNSNKLFTLPVAMARLASNAYSVGFGTVYAGMFFLTMPLILIFLIAQRSFISAVTEGAVKG</sequence>
<evidence type="ECO:0000313" key="10">
    <source>
        <dbReference type="Proteomes" id="UP001493487"/>
    </source>
</evidence>
<evidence type="ECO:0000256" key="2">
    <source>
        <dbReference type="ARBA" id="ARBA00022448"/>
    </source>
</evidence>
<dbReference type="PANTHER" id="PTHR43744:SF8">
    <property type="entry name" value="SN-GLYCEROL-3-PHOSPHATE TRANSPORT SYSTEM PERMEASE PROTEIN UGPE"/>
    <property type="match status" value="1"/>
</dbReference>
<dbReference type="EMBL" id="JASKHM010000001">
    <property type="protein sequence ID" value="MEQ4480992.1"/>
    <property type="molecule type" value="Genomic_DNA"/>
</dbReference>
<evidence type="ECO:0000256" key="6">
    <source>
        <dbReference type="ARBA" id="ARBA00023136"/>
    </source>
</evidence>
<accession>A0ABV1KME9</accession>
<comment type="caution">
    <text evidence="9">The sequence shown here is derived from an EMBL/GenBank/DDBJ whole genome shotgun (WGS) entry which is preliminary data.</text>
</comment>
<dbReference type="Proteomes" id="UP001493487">
    <property type="component" value="Unassembled WGS sequence"/>
</dbReference>
<reference evidence="9 10" key="1">
    <citation type="journal article" date="2023" name="Genome Announc.">
        <title>Pan-Genome Analyses of the Genus Cohnella and Proposal of the Novel Species Cohnella silvisoli sp. nov., Isolated from Forest Soil.</title>
        <authorList>
            <person name="Wang C."/>
            <person name="Mao L."/>
            <person name="Bao G."/>
            <person name="Zhu H."/>
        </authorList>
    </citation>
    <scope>NUCLEOTIDE SEQUENCE [LARGE SCALE GENOMIC DNA]</scope>
    <source>
        <strain evidence="9 10">NL03-T5-1</strain>
    </source>
</reference>
<feature type="domain" description="ABC transmembrane type-1" evidence="8">
    <location>
        <begin position="67"/>
        <end position="259"/>
    </location>
</feature>
<dbReference type="RefSeq" id="WP_232182775.1">
    <property type="nucleotide sequence ID" value="NZ_JAIOAP010000001.1"/>
</dbReference>
<feature type="transmembrane region" description="Helical" evidence="7">
    <location>
        <begin position="104"/>
        <end position="126"/>
    </location>
</feature>
<feature type="transmembrane region" description="Helical" evidence="7">
    <location>
        <begin position="71"/>
        <end position="92"/>
    </location>
</feature>
<keyword evidence="3" id="KW-1003">Cell membrane</keyword>
<evidence type="ECO:0000256" key="3">
    <source>
        <dbReference type="ARBA" id="ARBA00022475"/>
    </source>
</evidence>
<dbReference type="InterPro" id="IPR035906">
    <property type="entry name" value="MetI-like_sf"/>
</dbReference>
<evidence type="ECO:0000256" key="4">
    <source>
        <dbReference type="ARBA" id="ARBA00022692"/>
    </source>
</evidence>
<evidence type="ECO:0000256" key="7">
    <source>
        <dbReference type="RuleBase" id="RU363032"/>
    </source>
</evidence>
<protein>
    <submittedName>
        <fullName evidence="9">Carbohydrate ABC transporter permease</fullName>
    </submittedName>
</protein>
<dbReference type="PROSITE" id="PS50928">
    <property type="entry name" value="ABC_TM1"/>
    <property type="match status" value="1"/>
</dbReference>